<dbReference type="EMBL" id="AP021861">
    <property type="protein sequence ID" value="BBO32494.1"/>
    <property type="molecule type" value="Genomic_DNA"/>
</dbReference>
<dbReference type="RefSeq" id="WP_152098450.1">
    <property type="nucleotide sequence ID" value="NZ_AP021861.1"/>
</dbReference>
<gene>
    <name evidence="1" type="ORF">PLANPX_2106</name>
</gene>
<keyword evidence="2" id="KW-1185">Reference proteome</keyword>
<evidence type="ECO:0000313" key="1">
    <source>
        <dbReference type="EMBL" id="BBO32494.1"/>
    </source>
</evidence>
<name>A0A5K7X6Y6_9BACT</name>
<dbReference type="Proteomes" id="UP000326837">
    <property type="component" value="Chromosome"/>
</dbReference>
<reference evidence="2" key="1">
    <citation type="submission" date="2019-10" db="EMBL/GenBank/DDBJ databases">
        <title>Lacipirellula parvula gen. nov., sp. nov., representing a lineage of planctomycetes widespread in freshwater anoxic habitats, and description of the family Lacipirellulaceae.</title>
        <authorList>
            <person name="Dedysh S.N."/>
            <person name="Kulichevskaya I.S."/>
            <person name="Beletsky A.V."/>
            <person name="Rakitin A.L."/>
            <person name="Mardanov A.V."/>
            <person name="Ivanova A.A."/>
            <person name="Saltykova V.X."/>
            <person name="Rijpstra W.I.C."/>
            <person name="Sinninghe Damste J.S."/>
            <person name="Ravin N.V."/>
        </authorList>
    </citation>
    <scope>NUCLEOTIDE SEQUENCE [LARGE SCALE GENOMIC DNA]</scope>
    <source>
        <strain evidence="2">PX69</strain>
    </source>
</reference>
<protein>
    <submittedName>
        <fullName evidence="1">Uncharacterized protein</fullName>
    </submittedName>
</protein>
<sequence length="66" mass="7571">MNQPSKHWLTIQDLQGDLLGEERQAFDRAVQHRELPTVKFGNSLLIDAADWQAWLASRLPADWQSA</sequence>
<proteinExistence type="predicted"/>
<dbReference type="KEGG" id="lpav:PLANPX_2106"/>
<accession>A0A5K7X6Y6</accession>
<dbReference type="AlphaFoldDB" id="A0A5K7X6Y6"/>
<evidence type="ECO:0000313" key="2">
    <source>
        <dbReference type="Proteomes" id="UP000326837"/>
    </source>
</evidence>
<organism evidence="1 2">
    <name type="scientific">Lacipirellula parvula</name>
    <dbReference type="NCBI Taxonomy" id="2650471"/>
    <lineage>
        <taxon>Bacteria</taxon>
        <taxon>Pseudomonadati</taxon>
        <taxon>Planctomycetota</taxon>
        <taxon>Planctomycetia</taxon>
        <taxon>Pirellulales</taxon>
        <taxon>Lacipirellulaceae</taxon>
        <taxon>Lacipirellula</taxon>
    </lineage>
</organism>